<dbReference type="OrthoDB" id="1682379at2"/>
<dbReference type="InterPro" id="IPR041700">
    <property type="entry name" value="OMP_b-brl_3"/>
</dbReference>
<protein>
    <submittedName>
        <fullName evidence="4">Outer membrane protein beta-barrel family protein</fullName>
    </submittedName>
</protein>
<evidence type="ECO:0000313" key="5">
    <source>
        <dbReference type="Proteomes" id="UP000199149"/>
    </source>
</evidence>
<reference evidence="5" key="1">
    <citation type="submission" date="2016-10" db="EMBL/GenBank/DDBJ databases">
        <authorList>
            <person name="Varghese N."/>
            <person name="Submissions S."/>
        </authorList>
    </citation>
    <scope>NUCLEOTIDE SEQUENCE [LARGE SCALE GENOMIC DNA]</scope>
    <source>
        <strain evidence="5">XJ109</strain>
    </source>
</reference>
<keyword evidence="2" id="KW-0732">Signal</keyword>
<organism evidence="4 5">
    <name type="scientific">Algoriella xinjiangensis</name>
    <dbReference type="NCBI Taxonomy" id="684065"/>
    <lineage>
        <taxon>Bacteria</taxon>
        <taxon>Pseudomonadati</taxon>
        <taxon>Bacteroidota</taxon>
        <taxon>Flavobacteriia</taxon>
        <taxon>Flavobacteriales</taxon>
        <taxon>Weeksellaceae</taxon>
        <taxon>Algoriella</taxon>
    </lineage>
</organism>
<dbReference type="SUPFAM" id="SSF56935">
    <property type="entry name" value="Porins"/>
    <property type="match status" value="1"/>
</dbReference>
<gene>
    <name evidence="4" type="ORF">SAMN05421738_10986</name>
</gene>
<dbReference type="SUPFAM" id="SSF49464">
    <property type="entry name" value="Carboxypeptidase regulatory domain-like"/>
    <property type="match status" value="1"/>
</dbReference>
<evidence type="ECO:0000256" key="2">
    <source>
        <dbReference type="SAM" id="SignalP"/>
    </source>
</evidence>
<evidence type="ECO:0000256" key="1">
    <source>
        <dbReference type="SAM" id="MobiDB-lite"/>
    </source>
</evidence>
<name>A0A1I4XMU2_9FLAO</name>
<sequence>MSKHILALFFTCLTFFAFGQEKITITGKVTDALNFPLTDAEVIVGNKADSTKISSTITDDNGSFKFEVSIQDHPVYLIIDDALEGVFKQSFESIKNNIDLGTVVINPMVYDLQEVVVKNVEAMVVKQDTIEYNADSYKVKPNANLEALLRELPGFEMDDAGAITVNGKQINEILIDGETFFGTDGKVALENLPADIISKIQVSDFKTKNEKFSGEKSKSDKSSLNITLKEDKKQGYMLKATGGYGTDNHYEANLMANYFKGKRKLSLIGSSTDIAASGMVSGEGSRGRGGMGRRNSDGISTNTSVGLNYNDQLNDNLKIGADYRLNHSFSKNEQYKHVENFAPKNIYTSDANSNTKNETYGHNFGTNLEWTKNNTKIYFYPSFSNSSSTNSAQTESKTFSDLGDLRNEMNQTSNGKSTSNTFKTNLSLNQKFKNNSYFDLNSDISIGKTDRDSRINSTTLYTNDPISDIYRNINESNISKNNLYIFDAKYTYPIADSAKITIGTAYDFNDTETNNRTWNYNDITGEYDQMNNDLTRFYSTKQHQITPYAQFLLNKSKLSAAVKVGANIYNQDNFGIFKSTDYSSVQNKTLPNLEGNIRYQNGNNSLSLQYNYQTSLASSSQVLPILDETDPLDVYKGNPDLDPNKAHNINLMFSNFDRKTRQGVNAFLNYTYNESSIVNFTDVDYTSYKRTTTYENVKGNYRLSGNFSFNKQYQKGINKFRLNVGISANYGLTQGFRDGEKFEQFSTNLAPNIRLNWDYGDYLTISPSYRLNFSNSRFENYTIDNQNNITHNFGIKTIATFPKNLTWTNDFSYNYNSRMAAGFKRDFFLWNTSLMYRFFDDKLEAGVKVYDLLNQNNSFTRTINADSTVDTRNNILSQFVMFSLTFNLNQFGGKSTKGDMGDRSSNSQRSERMMTRP</sequence>
<proteinExistence type="predicted"/>
<keyword evidence="5" id="KW-1185">Reference proteome</keyword>
<evidence type="ECO:0000259" key="3">
    <source>
        <dbReference type="Pfam" id="PF14905"/>
    </source>
</evidence>
<dbReference type="EMBL" id="FOUZ01000009">
    <property type="protein sequence ID" value="SFN26946.1"/>
    <property type="molecule type" value="Genomic_DNA"/>
</dbReference>
<dbReference type="InterPro" id="IPR008969">
    <property type="entry name" value="CarboxyPept-like_regulatory"/>
</dbReference>
<accession>A0A1I4XMU2</accession>
<dbReference type="Proteomes" id="UP000199149">
    <property type="component" value="Unassembled WGS sequence"/>
</dbReference>
<feature type="signal peptide" evidence="2">
    <location>
        <begin position="1"/>
        <end position="19"/>
    </location>
</feature>
<dbReference type="Pfam" id="PF14905">
    <property type="entry name" value="OMP_b-brl_3"/>
    <property type="match status" value="1"/>
</dbReference>
<feature type="region of interest" description="Disordered" evidence="1">
    <location>
        <begin position="895"/>
        <end position="917"/>
    </location>
</feature>
<feature type="chain" id="PRO_5011601406" evidence="2">
    <location>
        <begin position="20"/>
        <end position="917"/>
    </location>
</feature>
<dbReference type="RefSeq" id="WP_092908510.1">
    <property type="nucleotide sequence ID" value="NZ_FOUZ01000009.1"/>
</dbReference>
<feature type="domain" description="Outer membrane protein beta-barrel" evidence="3">
    <location>
        <begin position="431"/>
        <end position="886"/>
    </location>
</feature>
<dbReference type="AlphaFoldDB" id="A0A1I4XMU2"/>
<evidence type="ECO:0000313" key="4">
    <source>
        <dbReference type="EMBL" id="SFN26946.1"/>
    </source>
</evidence>
<dbReference type="STRING" id="684065.SAMN05421738_10986"/>